<protein>
    <recommendedName>
        <fullName evidence="2">CP12 domain-containing protein</fullName>
    </recommendedName>
</protein>
<sequence length="161" mass="17274">MASSLNMASSLTTASSVALALSAATLSQADSSSSSSQLLSIRSTAAPRLACPFFATRLRVNTMSIIIVHKKFPVVAMASPGGSVTNLDKLYEQVEESIAEAQEVCVADETSGECRVAWDKVEELSAEVAHRRTREQSKGVDPLVEFCKEAPEADECRVYED</sequence>
<evidence type="ECO:0000313" key="4">
    <source>
        <dbReference type="Proteomes" id="UP001497512"/>
    </source>
</evidence>
<feature type="domain" description="CP12" evidence="2">
    <location>
        <begin position="90"/>
        <end position="161"/>
    </location>
</feature>
<name>A0ABP0TQI0_9BRYO</name>
<dbReference type="Pfam" id="PF02672">
    <property type="entry name" value="CP12"/>
    <property type="match status" value="1"/>
</dbReference>
<organism evidence="3 4">
    <name type="scientific">Sphagnum troendelagicum</name>
    <dbReference type="NCBI Taxonomy" id="128251"/>
    <lineage>
        <taxon>Eukaryota</taxon>
        <taxon>Viridiplantae</taxon>
        <taxon>Streptophyta</taxon>
        <taxon>Embryophyta</taxon>
        <taxon>Bryophyta</taxon>
        <taxon>Sphagnophytina</taxon>
        <taxon>Sphagnopsida</taxon>
        <taxon>Sphagnales</taxon>
        <taxon>Sphagnaceae</taxon>
        <taxon>Sphagnum</taxon>
    </lineage>
</organism>
<evidence type="ECO:0000256" key="1">
    <source>
        <dbReference type="SAM" id="SignalP"/>
    </source>
</evidence>
<feature type="chain" id="PRO_5046334648" description="CP12 domain-containing protein" evidence="1">
    <location>
        <begin position="30"/>
        <end position="161"/>
    </location>
</feature>
<dbReference type="InterPro" id="IPR003823">
    <property type="entry name" value="CP12_dom"/>
</dbReference>
<dbReference type="PANTHER" id="PTHR33921:SF15">
    <property type="entry name" value="CALVIN CYCLE PROTEIN CP12-2, CHLOROPLASTIC"/>
    <property type="match status" value="1"/>
</dbReference>
<proteinExistence type="predicted"/>
<evidence type="ECO:0000313" key="3">
    <source>
        <dbReference type="EMBL" id="CAK9202480.1"/>
    </source>
</evidence>
<keyword evidence="4" id="KW-1185">Reference proteome</keyword>
<evidence type="ECO:0000259" key="2">
    <source>
        <dbReference type="SMART" id="SM01093"/>
    </source>
</evidence>
<feature type="signal peptide" evidence="1">
    <location>
        <begin position="1"/>
        <end position="29"/>
    </location>
</feature>
<dbReference type="EMBL" id="OZ019905">
    <property type="protein sequence ID" value="CAK9202480.1"/>
    <property type="molecule type" value="Genomic_DNA"/>
</dbReference>
<dbReference type="InterPro" id="IPR039314">
    <property type="entry name" value="CP12-like"/>
</dbReference>
<dbReference type="SMART" id="SM01093">
    <property type="entry name" value="CP12"/>
    <property type="match status" value="1"/>
</dbReference>
<keyword evidence="1" id="KW-0732">Signal</keyword>
<reference evidence="3" key="1">
    <citation type="submission" date="2024-02" db="EMBL/GenBank/DDBJ databases">
        <authorList>
            <consortium name="ELIXIR-Norway"/>
            <consortium name="Elixir Norway"/>
        </authorList>
    </citation>
    <scope>NUCLEOTIDE SEQUENCE</scope>
</reference>
<accession>A0ABP0TQI0</accession>
<dbReference type="PANTHER" id="PTHR33921">
    <property type="entry name" value="CALVIN CYCLE PROTEIN CP12-2, CHLOROPLASTIC"/>
    <property type="match status" value="1"/>
</dbReference>
<gene>
    <name evidence="3" type="ORF">CSSPTR1EN2_LOCUS6428</name>
</gene>
<dbReference type="Proteomes" id="UP001497512">
    <property type="component" value="Chromosome 13"/>
</dbReference>